<dbReference type="InterPro" id="IPR003439">
    <property type="entry name" value="ABC_transporter-like_ATP-bd"/>
</dbReference>
<feature type="domain" description="ABC transporter" evidence="4">
    <location>
        <begin position="6"/>
        <end position="242"/>
    </location>
</feature>
<dbReference type="Gene3D" id="3.40.50.300">
    <property type="entry name" value="P-loop containing nucleotide triphosphate hydrolases"/>
    <property type="match status" value="1"/>
</dbReference>
<dbReference type="PANTHER" id="PTHR43023:SF3">
    <property type="entry name" value="PROTEIN TRIGALACTOSYLDIACYLGLYCEROL 3, CHLOROPLASTIC"/>
    <property type="match status" value="1"/>
</dbReference>
<keyword evidence="2" id="KW-0547">Nucleotide-binding</keyword>
<name>F2LVU6_HIPMA</name>
<evidence type="ECO:0000256" key="3">
    <source>
        <dbReference type="ARBA" id="ARBA00022840"/>
    </source>
</evidence>
<dbReference type="InterPro" id="IPR017871">
    <property type="entry name" value="ABC_transporter-like_CS"/>
</dbReference>
<dbReference type="GO" id="GO:0016887">
    <property type="term" value="F:ATP hydrolysis activity"/>
    <property type="evidence" value="ECO:0007669"/>
    <property type="project" value="InterPro"/>
</dbReference>
<dbReference type="EC" id="3.6.3.30" evidence="5"/>
<dbReference type="eggNOG" id="COG1127">
    <property type="taxonomic scope" value="Bacteria"/>
</dbReference>
<evidence type="ECO:0000256" key="2">
    <source>
        <dbReference type="ARBA" id="ARBA00022741"/>
    </source>
</evidence>
<dbReference type="AlphaFoldDB" id="F2LVU6"/>
<reference evidence="5 6" key="1">
    <citation type="journal article" date="2011" name="Stand. Genomic Sci.">
        <title>Complete genome sequence of the thermophilic sulfur-reducer Hippea maritima type strain (MH(2)).</title>
        <authorList>
            <person name="Huntemann M."/>
            <person name="Lu M."/>
            <person name="Nolan M."/>
            <person name="Lapidus A."/>
            <person name="Lucas S."/>
            <person name="Hammon N."/>
            <person name="Deshpande S."/>
            <person name="Cheng J.F."/>
            <person name="Tapia R."/>
            <person name="Han C."/>
            <person name="Goodwin L."/>
            <person name="Pitluck S."/>
            <person name="Liolios K."/>
            <person name="Pagani I."/>
            <person name="Ivanova N."/>
            <person name="Ovchinikova G."/>
            <person name="Pati A."/>
            <person name="Chen A."/>
            <person name="Palaniappan K."/>
            <person name="Land M."/>
            <person name="Hauser L."/>
            <person name="Jeffries C.D."/>
            <person name="Detter J.C."/>
            <person name="Brambilla E.M."/>
            <person name="Rohde M."/>
            <person name="Spring S."/>
            <person name="Goker M."/>
            <person name="Woyke T."/>
            <person name="Bristow J."/>
            <person name="Eisen J.A."/>
            <person name="Markowitz V."/>
            <person name="Hugenholtz P."/>
            <person name="Kyrpides N.C."/>
            <person name="Klenk H.P."/>
            <person name="Mavromatis K."/>
        </authorList>
    </citation>
    <scope>NUCLEOTIDE SEQUENCE [LARGE SCALE GENOMIC DNA]</scope>
    <source>
        <strain evidence="6">ATCC 700847 / DSM 10411 / MH2</strain>
    </source>
</reference>
<dbReference type="KEGG" id="hmr:Hipma_0910"/>
<evidence type="ECO:0000259" key="4">
    <source>
        <dbReference type="PROSITE" id="PS50893"/>
    </source>
</evidence>
<dbReference type="STRING" id="760142.Hipma_0910"/>
<dbReference type="InParanoid" id="F2LVU6"/>
<dbReference type="Pfam" id="PF00005">
    <property type="entry name" value="ABC_tran"/>
    <property type="match status" value="1"/>
</dbReference>
<proteinExistence type="predicted"/>
<evidence type="ECO:0000256" key="1">
    <source>
        <dbReference type="ARBA" id="ARBA00022448"/>
    </source>
</evidence>
<evidence type="ECO:0000313" key="6">
    <source>
        <dbReference type="Proteomes" id="UP000008139"/>
    </source>
</evidence>
<dbReference type="PROSITE" id="PS00211">
    <property type="entry name" value="ABC_TRANSPORTER_1"/>
    <property type="match status" value="1"/>
</dbReference>
<keyword evidence="3" id="KW-0067">ATP-binding</keyword>
<accession>F2LVU6</accession>
<gene>
    <name evidence="5" type="ordered locus">Hipma_0910</name>
</gene>
<evidence type="ECO:0000313" key="5">
    <source>
        <dbReference type="EMBL" id="AEA33880.1"/>
    </source>
</evidence>
<dbReference type="PANTHER" id="PTHR43023">
    <property type="entry name" value="PROTEIN TRIGALACTOSYLDIACYLGLYCEROL 3, CHLOROPLASTIC"/>
    <property type="match status" value="1"/>
</dbReference>
<dbReference type="InterPro" id="IPR003593">
    <property type="entry name" value="AAA+_ATPase"/>
</dbReference>
<dbReference type="PROSITE" id="PS50893">
    <property type="entry name" value="ABC_TRANSPORTER_2"/>
    <property type="match status" value="1"/>
</dbReference>
<dbReference type="OrthoDB" id="9809450at2"/>
<reference evidence="6" key="2">
    <citation type="submission" date="2011-03" db="EMBL/GenBank/DDBJ databases">
        <title>The complete genome of Hippea maritima DSM 10411.</title>
        <authorList>
            <consortium name="US DOE Joint Genome Institute (JGI-PGF)"/>
            <person name="Lucas S."/>
            <person name="Copeland A."/>
            <person name="Lapidus A."/>
            <person name="Bruce D."/>
            <person name="Goodwin L."/>
            <person name="Pitluck S."/>
            <person name="Peters L."/>
            <person name="Kyrpides N."/>
            <person name="Mavromatis K."/>
            <person name="Pagani I."/>
            <person name="Ivanova N."/>
            <person name="Mikhailova N."/>
            <person name="Lu M."/>
            <person name="Detter J.C."/>
            <person name="Tapia R."/>
            <person name="Han C."/>
            <person name="Land M."/>
            <person name="Hauser L."/>
            <person name="Markowitz V."/>
            <person name="Cheng J.-F."/>
            <person name="Hugenholtz P."/>
            <person name="Woyke T."/>
            <person name="Wu D."/>
            <person name="Spring S."/>
            <person name="Schroeder M."/>
            <person name="Brambilla E."/>
            <person name="Klenk H.-P."/>
            <person name="Eisen J.A."/>
        </authorList>
    </citation>
    <scope>NUCLEOTIDE SEQUENCE [LARGE SCALE GENOMIC DNA]</scope>
    <source>
        <strain evidence="6">ATCC 700847 / DSM 10411 / MH2</strain>
    </source>
</reference>
<dbReference type="InterPro" id="IPR027417">
    <property type="entry name" value="P-loop_NTPase"/>
</dbReference>
<dbReference type="HOGENOM" id="CLU_000604_1_22_7"/>
<dbReference type="SMART" id="SM00382">
    <property type="entry name" value="AAA"/>
    <property type="match status" value="1"/>
</dbReference>
<keyword evidence="1" id="KW-0813">Transport</keyword>
<keyword evidence="6" id="KW-1185">Reference proteome</keyword>
<dbReference type="SUPFAM" id="SSF52540">
    <property type="entry name" value="P-loop containing nucleoside triphosphate hydrolases"/>
    <property type="match status" value="1"/>
</dbReference>
<organism evidence="5 6">
    <name type="scientific">Hippea maritima (strain ATCC 700847 / DSM 10411 / MH2)</name>
    <dbReference type="NCBI Taxonomy" id="760142"/>
    <lineage>
        <taxon>Bacteria</taxon>
        <taxon>Pseudomonadati</taxon>
        <taxon>Campylobacterota</taxon>
        <taxon>Desulfurellia</taxon>
        <taxon>Desulfurellales</taxon>
        <taxon>Hippeaceae</taxon>
        <taxon>Hippea</taxon>
    </lineage>
</organism>
<dbReference type="Proteomes" id="UP000008139">
    <property type="component" value="Chromosome"/>
</dbReference>
<dbReference type="RefSeq" id="WP_013681921.1">
    <property type="nucleotide sequence ID" value="NC_015318.1"/>
</dbReference>
<dbReference type="EMBL" id="CP002606">
    <property type="protein sequence ID" value="AEA33880.1"/>
    <property type="molecule type" value="Genomic_DNA"/>
</dbReference>
<sequence>MDGNIIEVNDLTVRFGDRIVLDKVSISVKKSDIYAIIGKSGSGKTTLMRAILMLEHSEGKINVFGVDINKADEKKRNQIKRSYGVMFQAASLFTSLTIGENVAVPLKENSNLPDNLIEDIVRFKLSLVGLDDFVYDLYPYELSGGMRKKAALARALALDPKVIFLDEPTSGLDPASADDFDQTIKRLNELLGITVIMITHDLDSFFGITTRACVIKDKRILAEGEPVNIKSIDDEWIKKIFFGQRGRKFELWNQK</sequence>
<keyword evidence="5" id="KW-0378">Hydrolase</keyword>
<dbReference type="GO" id="GO:0005524">
    <property type="term" value="F:ATP binding"/>
    <property type="evidence" value="ECO:0007669"/>
    <property type="project" value="UniProtKB-KW"/>
</dbReference>
<protein>
    <submittedName>
        <fullName evidence="5">Fe(3+)-transporting ATPase</fullName>
        <ecNumber evidence="5">3.6.3.30</ecNumber>
    </submittedName>
</protein>